<organism evidence="3 4">
    <name type="scientific">Hydrogenoanaerobacterium saccharovorans</name>
    <dbReference type="NCBI Taxonomy" id="474960"/>
    <lineage>
        <taxon>Bacteria</taxon>
        <taxon>Bacillati</taxon>
        <taxon>Bacillota</taxon>
        <taxon>Clostridia</taxon>
        <taxon>Eubacteriales</taxon>
        <taxon>Oscillospiraceae</taxon>
        <taxon>Hydrogenoanaerobacterium</taxon>
    </lineage>
</organism>
<feature type="chain" id="PRO_5038661138" description="Lipoprotein" evidence="2">
    <location>
        <begin position="20"/>
        <end position="222"/>
    </location>
</feature>
<dbReference type="PROSITE" id="PS51257">
    <property type="entry name" value="PROKAR_LIPOPROTEIN"/>
    <property type="match status" value="1"/>
</dbReference>
<protein>
    <recommendedName>
        <fullName evidence="5">Lipoprotein</fullName>
    </recommendedName>
</protein>
<gene>
    <name evidence="3" type="ORF">SAMN05216180_2868</name>
</gene>
<keyword evidence="4" id="KW-1185">Reference proteome</keyword>
<keyword evidence="2" id="KW-0732">Signal</keyword>
<name>A0A1H8E319_9FIRM</name>
<dbReference type="RefSeq" id="WP_092756393.1">
    <property type="nucleotide sequence ID" value="NZ_FOCG01000004.1"/>
</dbReference>
<feature type="region of interest" description="Disordered" evidence="1">
    <location>
        <begin position="37"/>
        <end position="60"/>
    </location>
</feature>
<dbReference type="EMBL" id="FOCG01000004">
    <property type="protein sequence ID" value="SEN13833.1"/>
    <property type="molecule type" value="Genomic_DNA"/>
</dbReference>
<evidence type="ECO:0000256" key="2">
    <source>
        <dbReference type="SAM" id="SignalP"/>
    </source>
</evidence>
<proteinExistence type="predicted"/>
<evidence type="ECO:0000256" key="1">
    <source>
        <dbReference type="SAM" id="MobiDB-lite"/>
    </source>
</evidence>
<reference evidence="3 4" key="1">
    <citation type="submission" date="2016-10" db="EMBL/GenBank/DDBJ databases">
        <authorList>
            <person name="de Groot N.N."/>
        </authorList>
    </citation>
    <scope>NUCLEOTIDE SEQUENCE [LARGE SCALE GENOMIC DNA]</scope>
    <source>
        <strain evidence="3 4">CGMCC 1.5070</strain>
    </source>
</reference>
<accession>A0A1H8E319</accession>
<dbReference type="AlphaFoldDB" id="A0A1H8E319"/>
<dbReference type="Proteomes" id="UP000199158">
    <property type="component" value="Unassembled WGS sequence"/>
</dbReference>
<feature type="signal peptide" evidence="2">
    <location>
        <begin position="1"/>
        <end position="19"/>
    </location>
</feature>
<evidence type="ECO:0000313" key="3">
    <source>
        <dbReference type="EMBL" id="SEN13833.1"/>
    </source>
</evidence>
<evidence type="ECO:0008006" key="5">
    <source>
        <dbReference type="Google" id="ProtNLM"/>
    </source>
</evidence>
<evidence type="ECO:0000313" key="4">
    <source>
        <dbReference type="Proteomes" id="UP000199158"/>
    </source>
</evidence>
<sequence length="222" mass="25010">MKNACFSFLSILLALTLFTACSTPDIVAEFGESLQIERPDSNKNNDTSASKGQPQTNEEISNSKAIVQSLGSLLAQNWDTPKILTSTDIVMWYAEHLKEQHPEEELYLSRYAVDGKEGFRFPQEELEYTTEQYFGIKPEQLQTDKTIYNLQGQVYITPTAIGNLPEKQIEITEVEESHLITIHFNLTIEGAPHPETKALTVKPGNPVQYLSLKTTNHDECTD</sequence>
<feature type="compositionally biased region" description="Polar residues" evidence="1">
    <location>
        <begin position="44"/>
        <end position="60"/>
    </location>
</feature>
<dbReference type="STRING" id="474960.SAMN05216180_2868"/>